<dbReference type="Gene3D" id="2.130.10.30">
    <property type="entry name" value="Regulator of chromosome condensation 1/beta-lactamase-inhibitor protein II"/>
    <property type="match status" value="2"/>
</dbReference>
<keyword evidence="3" id="KW-1185">Reference proteome</keyword>
<accession>A0AAD5DTB1</accession>
<evidence type="ECO:0000256" key="1">
    <source>
        <dbReference type="PROSITE-ProRule" id="PRU00235"/>
    </source>
</evidence>
<dbReference type="PANTHER" id="PTHR45982">
    <property type="entry name" value="REGULATOR OF CHROMOSOME CONDENSATION"/>
    <property type="match status" value="1"/>
</dbReference>
<dbReference type="Proteomes" id="UP001205105">
    <property type="component" value="Unassembled WGS sequence"/>
</dbReference>
<dbReference type="GO" id="GO:0005737">
    <property type="term" value="C:cytoplasm"/>
    <property type="evidence" value="ECO:0007669"/>
    <property type="project" value="TreeGrafter"/>
</dbReference>
<dbReference type="GO" id="GO:0005085">
    <property type="term" value="F:guanyl-nucleotide exchange factor activity"/>
    <property type="evidence" value="ECO:0007669"/>
    <property type="project" value="TreeGrafter"/>
</dbReference>
<evidence type="ECO:0000313" key="2">
    <source>
        <dbReference type="EMBL" id="KAI7842019.1"/>
    </source>
</evidence>
<organism evidence="2 3">
    <name type="scientific">Chlorella ohadii</name>
    <dbReference type="NCBI Taxonomy" id="2649997"/>
    <lineage>
        <taxon>Eukaryota</taxon>
        <taxon>Viridiplantae</taxon>
        <taxon>Chlorophyta</taxon>
        <taxon>core chlorophytes</taxon>
        <taxon>Trebouxiophyceae</taxon>
        <taxon>Chlorellales</taxon>
        <taxon>Chlorellaceae</taxon>
        <taxon>Chlorella clade</taxon>
        <taxon>Chlorella</taxon>
    </lineage>
</organism>
<feature type="repeat" description="RCC1" evidence="1">
    <location>
        <begin position="193"/>
        <end position="242"/>
    </location>
</feature>
<evidence type="ECO:0008006" key="4">
    <source>
        <dbReference type="Google" id="ProtNLM"/>
    </source>
</evidence>
<name>A0AAD5DTB1_9CHLO</name>
<dbReference type="SUPFAM" id="SSF50985">
    <property type="entry name" value="RCC1/BLIP-II"/>
    <property type="match status" value="1"/>
</dbReference>
<reference evidence="2" key="1">
    <citation type="submission" date="2020-11" db="EMBL/GenBank/DDBJ databases">
        <title>Chlorella ohadii genome sequencing and assembly.</title>
        <authorList>
            <person name="Murik O."/>
            <person name="Treves H."/>
            <person name="Kedem I."/>
            <person name="Shotland Y."/>
            <person name="Kaplan A."/>
        </authorList>
    </citation>
    <scope>NUCLEOTIDE SEQUENCE</scope>
    <source>
        <strain evidence="2">1</strain>
    </source>
</reference>
<protein>
    <recommendedName>
        <fullName evidence="4">RCC1 repeat-containing protein</fullName>
    </recommendedName>
</protein>
<feature type="repeat" description="RCC1" evidence="1">
    <location>
        <begin position="289"/>
        <end position="339"/>
    </location>
</feature>
<feature type="repeat" description="RCC1" evidence="1">
    <location>
        <begin position="139"/>
        <end position="192"/>
    </location>
</feature>
<gene>
    <name evidence="2" type="ORF">COHA_004220</name>
</gene>
<dbReference type="EMBL" id="JADXDR010000056">
    <property type="protein sequence ID" value="KAI7842019.1"/>
    <property type="molecule type" value="Genomic_DNA"/>
</dbReference>
<dbReference type="InterPro" id="IPR000408">
    <property type="entry name" value="Reg_chr_condens"/>
</dbReference>
<evidence type="ECO:0000313" key="3">
    <source>
        <dbReference type="Proteomes" id="UP001205105"/>
    </source>
</evidence>
<dbReference type="PANTHER" id="PTHR45982:SF1">
    <property type="entry name" value="REGULATOR OF CHROMOSOME CONDENSATION"/>
    <property type="match status" value="1"/>
</dbReference>
<proteinExistence type="predicted"/>
<dbReference type="Pfam" id="PF00415">
    <property type="entry name" value="RCC1"/>
    <property type="match status" value="1"/>
</dbReference>
<dbReference type="InterPro" id="IPR009091">
    <property type="entry name" value="RCC1/BLIP-II"/>
</dbReference>
<dbReference type="Pfam" id="PF13540">
    <property type="entry name" value="RCC1_2"/>
    <property type="match status" value="5"/>
</dbReference>
<dbReference type="AlphaFoldDB" id="A0AAD5DTB1"/>
<feature type="repeat" description="RCC1" evidence="1">
    <location>
        <begin position="28"/>
        <end position="78"/>
    </location>
</feature>
<sequence length="346" mass="35703">MPVTVAGGHSFASVCSGFVHSCALEPSGKAWCWGYNHDDNAIDEPDTTSTTTPVEVPSNLTFRSITCGGYHTCALDDGGQAWCWGSNGDGQLGTNGFYFYEPEAAAIPWLNGEPVAAARHTFKALSAGALHTCGIAEFGTAVCWGRSYDGQLGDNSTFVSEYGSTEPVDVAGGHTFRSIACGYSHTCALDDSGKAWCWGDGSVGQLGNGAAVDSMLPVPVLGNRTYVVIEVGEAHTCAITEAGAMWCWGRAVANGQTGYINEPAEVCGGHKFVAASSAGGFTCALDVAGDVWCFGRNWIGQLGNGGYRSSTLPVKVASSHASFLALGQGTSNTLCAVSTKQASSGG</sequence>
<dbReference type="PROSITE" id="PS50012">
    <property type="entry name" value="RCC1_3"/>
    <property type="match status" value="4"/>
</dbReference>
<comment type="caution">
    <text evidence="2">The sequence shown here is derived from an EMBL/GenBank/DDBJ whole genome shotgun (WGS) entry which is preliminary data.</text>
</comment>
<dbReference type="InterPro" id="IPR051553">
    <property type="entry name" value="Ran_GTPase-activating"/>
</dbReference>
<dbReference type="PRINTS" id="PR00633">
    <property type="entry name" value="RCCNDNSATION"/>
</dbReference>